<feature type="region of interest" description="Disordered" evidence="1">
    <location>
        <begin position="119"/>
        <end position="241"/>
    </location>
</feature>
<feature type="region of interest" description="Disordered" evidence="1">
    <location>
        <begin position="866"/>
        <end position="885"/>
    </location>
</feature>
<feature type="compositionally biased region" description="Polar residues" evidence="1">
    <location>
        <begin position="570"/>
        <end position="585"/>
    </location>
</feature>
<feature type="region of interest" description="Disordered" evidence="1">
    <location>
        <begin position="33"/>
        <end position="105"/>
    </location>
</feature>
<feature type="compositionally biased region" description="Basic and acidic residues" evidence="1">
    <location>
        <begin position="1093"/>
        <end position="1102"/>
    </location>
</feature>
<feature type="compositionally biased region" description="Low complexity" evidence="1">
    <location>
        <begin position="346"/>
        <end position="361"/>
    </location>
</feature>
<name>A0ABQ8N9K9_PYRGI</name>
<comment type="caution">
    <text evidence="2">The sequence shown here is derived from an EMBL/GenBank/DDBJ whole genome shotgun (WGS) entry which is preliminary data.</text>
</comment>
<sequence>MASSAILGSLGGFIGDNINKHLVNGQAVCSNRAGGSTTGGSNGRDNPQNDHPRKSGLGDKSNDLTPDAKSNPHRANNNNSQQLATPTPESTPSHQNLHTHRQNHNSSKLPAFRFADLKQSPAQKQQIPLSPVSPAHSTHLSSSSPLGSTISEHEPASEHQHPQSKQQQQQQQQQHQNILQRNPSPAHPGSAPLATVTGGEHATEANSTNSSTEATPATETAAERSEKPVSTQPTLTAPGLDNYSVSLDIPTSSINTNNNTKIPKNTATSPLRERLATFNSTTASTGTSKTIRASFTVRRHASLPADSSSVHLKPDRIQYTSANNTPRSTVSAANTRHPRHRYSDPSSEIIAASSRARNRQATEGEPAVEAATTGTNPKDSASRSRVLLAGKTSQIEDEADDKRKFKSRPPVSFRPLRSDAPVIRVPPIRSFRSSGSRKSWALDTTSKTMRSTLDEGTFGDDSRDPNHRDRTLWALEGRDPADAQMTPPDSAVATPDADNTADLFMKIASEDAPPAPEDGDGQLHEPSAVSRVARSFHRRPLSTVIPPTHTPTSPPQITRRLSDQRETSHFQRASSEQPGQQTTRDWAQRAVGGRERSVQIDDRARSRVLVAPPALKSSPVTPRSPPTHDTPDGFFSHSRRRTSITENSMLPSRTASLKSSAYGHTRTFNSSPLVPKQSEPHAPEVINGQGAEGTESSASTAAPSTVWDELDDIRSRIHRLELTGKTPATSGHAMSRVSDDRPRTATTNATTMSVSPKRPGVHLAADASSTTSSQREAQPILLSAVSKARPHMNNDAFGALESAASEVLSLAQMLGSVGQPGPISSGASTIGGGSNVTDRQLRRKADSICRSLTEMCLSLADEAAQRKNSAGPETPRDKEAVTTSPTRVFSVLNGASQRRTVATSEVGLSRINTTISPRTLARPDERRATFLGLGVASSPRLAMSPATPNAEPSTPGTGRRSSLLISRTRRAGTEESEDTSGGRKPSLLMRTRRAGTEEPDEGRKTSLLLRSQRPAYAEDEDDSPRVRAPSRATTELGAFRRDYVGSQQQQQSAAASSEASGLLSVSQSRRRLVSSSLNSRLMAPSAAQSPGRRYFDRSTPERDVSSIATDRLAEDRGQRQFTFGHSRATSLSKRRESGIPNFVGSAAASQVGTYR</sequence>
<organism evidence="2 3">
    <name type="scientific">Pyricularia grisea</name>
    <name type="common">Crabgrass-specific blast fungus</name>
    <name type="synonym">Magnaporthe grisea</name>
    <dbReference type="NCBI Taxonomy" id="148305"/>
    <lineage>
        <taxon>Eukaryota</taxon>
        <taxon>Fungi</taxon>
        <taxon>Dikarya</taxon>
        <taxon>Ascomycota</taxon>
        <taxon>Pezizomycotina</taxon>
        <taxon>Sordariomycetes</taxon>
        <taxon>Sordariomycetidae</taxon>
        <taxon>Magnaporthales</taxon>
        <taxon>Pyriculariaceae</taxon>
        <taxon>Pyricularia</taxon>
    </lineage>
</organism>
<gene>
    <name evidence="2" type="ORF">MCOR33_009089</name>
</gene>
<feature type="compositionally biased region" description="Low complexity" evidence="1">
    <location>
        <begin position="204"/>
        <end position="220"/>
    </location>
</feature>
<feature type="compositionally biased region" description="Basic and acidic residues" evidence="1">
    <location>
        <begin position="151"/>
        <end position="161"/>
    </location>
</feature>
<evidence type="ECO:0000256" key="1">
    <source>
        <dbReference type="SAM" id="MobiDB-lite"/>
    </source>
</evidence>
<feature type="compositionally biased region" description="Basic and acidic residues" evidence="1">
    <location>
        <begin position="460"/>
        <end position="481"/>
    </location>
</feature>
<feature type="compositionally biased region" description="Polar residues" evidence="1">
    <location>
        <begin position="73"/>
        <end position="96"/>
    </location>
</feature>
<feature type="compositionally biased region" description="Polar residues" evidence="1">
    <location>
        <begin position="319"/>
        <end position="334"/>
    </location>
</feature>
<protein>
    <submittedName>
        <fullName evidence="2">Uncharacterized protein</fullName>
    </submittedName>
</protein>
<reference evidence="2" key="1">
    <citation type="submission" date="2021-01" db="EMBL/GenBank/DDBJ databases">
        <title>Deciphering the adaptive evolutionary patterns associated with biogeogrpahic diversity in the finger millet blast pathogen Magnaporthe oryzae in Eastern Africa.</title>
        <authorList>
            <person name="Onyema G."/>
            <person name="Shittu T.A."/>
            <person name="Dodsworth S."/>
            <person name="Devilliers S."/>
            <person name="Muthumeenakshi S."/>
            <person name="Sreenivasaprasad S."/>
        </authorList>
    </citation>
    <scope>NUCLEOTIDE SEQUENCE</scope>
    <source>
        <strain evidence="2">D15/s37</strain>
    </source>
</reference>
<evidence type="ECO:0000313" key="2">
    <source>
        <dbReference type="EMBL" id="KAI6293508.1"/>
    </source>
</evidence>
<feature type="compositionally biased region" description="Polar residues" evidence="1">
    <location>
        <begin position="744"/>
        <end position="754"/>
    </location>
</feature>
<accession>A0ABQ8N9K9</accession>
<feature type="region of interest" description="Disordered" evidence="1">
    <location>
        <begin position="725"/>
        <end position="761"/>
    </location>
</feature>
<feature type="compositionally biased region" description="Polar residues" evidence="1">
    <location>
        <begin position="946"/>
        <end position="955"/>
    </location>
</feature>
<feature type="compositionally biased region" description="Low complexity" evidence="1">
    <location>
        <begin position="692"/>
        <end position="704"/>
    </location>
</feature>
<feature type="region of interest" description="Disordered" evidence="1">
    <location>
        <begin position="1045"/>
        <end position="1102"/>
    </location>
</feature>
<feature type="compositionally biased region" description="Low complexity" evidence="1">
    <location>
        <begin position="133"/>
        <end position="150"/>
    </location>
</feature>
<keyword evidence="3" id="KW-1185">Reference proteome</keyword>
<feature type="region of interest" description="Disordered" evidence="1">
    <location>
        <begin position="939"/>
        <end position="1031"/>
    </location>
</feature>
<feature type="compositionally biased region" description="Basic and acidic residues" evidence="1">
    <location>
        <begin position="592"/>
        <end position="605"/>
    </location>
</feature>
<feature type="compositionally biased region" description="Low complexity" evidence="1">
    <location>
        <begin position="163"/>
        <end position="176"/>
    </location>
</feature>
<dbReference type="EMBL" id="JABSND010000240">
    <property type="protein sequence ID" value="KAI6293508.1"/>
    <property type="molecule type" value="Genomic_DNA"/>
</dbReference>
<feature type="compositionally biased region" description="Low complexity" evidence="1">
    <location>
        <begin position="1045"/>
        <end position="1081"/>
    </location>
</feature>
<feature type="compositionally biased region" description="Basic and acidic residues" evidence="1">
    <location>
        <begin position="47"/>
        <end position="62"/>
    </location>
</feature>
<feature type="compositionally biased region" description="Low complexity" evidence="1">
    <location>
        <begin position="956"/>
        <end position="966"/>
    </location>
</feature>
<feature type="compositionally biased region" description="Polar residues" evidence="1">
    <location>
        <begin position="644"/>
        <end position="659"/>
    </location>
</feature>
<feature type="region of interest" description="Disordered" evidence="1">
    <location>
        <begin position="319"/>
        <end position="413"/>
    </location>
</feature>
<evidence type="ECO:0000313" key="3">
    <source>
        <dbReference type="Proteomes" id="UP001059893"/>
    </source>
</evidence>
<feature type="compositionally biased region" description="Basic and acidic residues" evidence="1">
    <location>
        <begin position="560"/>
        <end position="569"/>
    </location>
</feature>
<proteinExistence type="predicted"/>
<feature type="region of interest" description="Disordered" evidence="1">
    <location>
        <begin position="451"/>
        <end position="704"/>
    </location>
</feature>
<dbReference type="Proteomes" id="UP001059893">
    <property type="component" value="Unassembled WGS sequence"/>
</dbReference>